<dbReference type="Proteomes" id="UP000177629">
    <property type="component" value="Unassembled WGS sequence"/>
</dbReference>
<organism evidence="4 5">
    <name type="scientific">Candidatus Terrybacteria bacterium RIFCSPHIGHO2_01_FULL_48_17</name>
    <dbReference type="NCBI Taxonomy" id="1802362"/>
    <lineage>
        <taxon>Bacteria</taxon>
        <taxon>Candidatus Terryibacteriota</taxon>
    </lineage>
</organism>
<protein>
    <recommendedName>
        <fullName evidence="3">SsrA-binding protein</fullName>
    </recommendedName>
    <alternativeName>
        <fullName evidence="3">Small protein B</fullName>
    </alternativeName>
</protein>
<dbReference type="GO" id="GO:0070930">
    <property type="term" value="P:trans-translation-dependent protein tagging"/>
    <property type="evidence" value="ECO:0007669"/>
    <property type="project" value="TreeGrafter"/>
</dbReference>
<dbReference type="InterPro" id="IPR023620">
    <property type="entry name" value="SmpB"/>
</dbReference>
<evidence type="ECO:0000256" key="2">
    <source>
        <dbReference type="ARBA" id="ARBA00022884"/>
    </source>
</evidence>
<evidence type="ECO:0000313" key="5">
    <source>
        <dbReference type="Proteomes" id="UP000177629"/>
    </source>
</evidence>
<dbReference type="SUPFAM" id="SSF74982">
    <property type="entry name" value="Small protein B (SmpB)"/>
    <property type="match status" value="1"/>
</dbReference>
<dbReference type="STRING" id="1802362.A2806_04180"/>
<dbReference type="PANTHER" id="PTHR30308">
    <property type="entry name" value="TMRNA-BINDING COMPONENT OF TRANS-TRANSLATION TAGGING COMPLEX"/>
    <property type="match status" value="1"/>
</dbReference>
<dbReference type="GO" id="GO:0070929">
    <property type="term" value="P:trans-translation"/>
    <property type="evidence" value="ECO:0007669"/>
    <property type="project" value="UniProtKB-UniRule"/>
</dbReference>
<dbReference type="Gene3D" id="2.40.280.10">
    <property type="match status" value="1"/>
</dbReference>
<name>A0A1G2PKZ2_9BACT</name>
<dbReference type="InterPro" id="IPR000037">
    <property type="entry name" value="SsrA-bd_prot"/>
</dbReference>
<comment type="subcellular location">
    <subcellularLocation>
        <location evidence="3">Cytoplasm</location>
    </subcellularLocation>
    <text evidence="3">The tmRNA-SmpB complex associates with stalled 70S ribosomes.</text>
</comment>
<comment type="caution">
    <text evidence="4">The sequence shown here is derived from an EMBL/GenBank/DDBJ whole genome shotgun (WGS) entry which is preliminary data.</text>
</comment>
<dbReference type="EMBL" id="MHSS01000002">
    <property type="protein sequence ID" value="OHA48967.1"/>
    <property type="molecule type" value="Genomic_DNA"/>
</dbReference>
<dbReference type="NCBIfam" id="NF003843">
    <property type="entry name" value="PRK05422.1"/>
    <property type="match status" value="1"/>
</dbReference>
<reference evidence="4 5" key="1">
    <citation type="journal article" date="2016" name="Nat. Commun.">
        <title>Thousands of microbial genomes shed light on interconnected biogeochemical processes in an aquifer system.</title>
        <authorList>
            <person name="Anantharaman K."/>
            <person name="Brown C.T."/>
            <person name="Hug L.A."/>
            <person name="Sharon I."/>
            <person name="Castelle C.J."/>
            <person name="Probst A.J."/>
            <person name="Thomas B.C."/>
            <person name="Singh A."/>
            <person name="Wilkins M.J."/>
            <person name="Karaoz U."/>
            <person name="Brodie E.L."/>
            <person name="Williams K.H."/>
            <person name="Hubbard S.S."/>
            <person name="Banfield J.F."/>
        </authorList>
    </citation>
    <scope>NUCLEOTIDE SEQUENCE [LARGE SCALE GENOMIC DNA]</scope>
</reference>
<dbReference type="Pfam" id="PF01668">
    <property type="entry name" value="SmpB"/>
    <property type="match status" value="1"/>
</dbReference>
<dbReference type="AlphaFoldDB" id="A0A1G2PKZ2"/>
<gene>
    <name evidence="3" type="primary">smpB</name>
    <name evidence="4" type="ORF">A2806_04180</name>
</gene>
<proteinExistence type="inferred from homology"/>
<evidence type="ECO:0000256" key="1">
    <source>
        <dbReference type="ARBA" id="ARBA00022490"/>
    </source>
</evidence>
<keyword evidence="2 3" id="KW-0694">RNA-binding</keyword>
<dbReference type="GO" id="GO:0005829">
    <property type="term" value="C:cytosol"/>
    <property type="evidence" value="ECO:0007669"/>
    <property type="project" value="TreeGrafter"/>
</dbReference>
<comment type="function">
    <text evidence="3">Required for rescue of stalled ribosomes mediated by trans-translation. Binds to transfer-messenger RNA (tmRNA), required for stable association of tmRNA with ribosomes. tmRNA and SmpB together mimic tRNA shape, replacing the anticodon stem-loop with SmpB. tmRNA is encoded by the ssrA gene; the 2 termini fold to resemble tRNA(Ala) and it encodes a 'tag peptide', a short internal open reading frame. During trans-translation Ala-aminoacylated tmRNA acts like a tRNA, entering the A-site of stalled ribosomes, displacing the stalled mRNA. The ribosome then switches to translate the ORF on the tmRNA; the nascent peptide is terminated with the 'tag peptide' encoded by the tmRNA and targeted for degradation. The ribosome is freed to recommence translation, which seems to be the essential function of trans-translation.</text>
</comment>
<dbReference type="HAMAP" id="MF_00023">
    <property type="entry name" value="SmpB"/>
    <property type="match status" value="1"/>
</dbReference>
<dbReference type="CDD" id="cd09294">
    <property type="entry name" value="SmpB"/>
    <property type="match status" value="1"/>
</dbReference>
<comment type="similarity">
    <text evidence="3">Belongs to the SmpB family.</text>
</comment>
<dbReference type="PANTHER" id="PTHR30308:SF2">
    <property type="entry name" value="SSRA-BINDING PROTEIN"/>
    <property type="match status" value="1"/>
</dbReference>
<evidence type="ECO:0000313" key="4">
    <source>
        <dbReference type="EMBL" id="OHA48967.1"/>
    </source>
</evidence>
<dbReference type="NCBIfam" id="TIGR00086">
    <property type="entry name" value="smpB"/>
    <property type="match status" value="1"/>
</dbReference>
<keyword evidence="1 3" id="KW-0963">Cytoplasm</keyword>
<dbReference type="GO" id="GO:0003723">
    <property type="term" value="F:RNA binding"/>
    <property type="evidence" value="ECO:0007669"/>
    <property type="project" value="UniProtKB-UniRule"/>
</dbReference>
<evidence type="ECO:0000256" key="3">
    <source>
        <dbReference type="HAMAP-Rule" id="MF_00023"/>
    </source>
</evidence>
<sequence>MSFADNKRARFDYEILETLQGGLVLSGQEVKSIRAGRASLAGAFVTLKAGEAFLTNATIPAWQPKNAPPDYNDTRSRKVLVQKKELSWLVGKLAQRHLTAIPLRLYSVRGKIKVEIGIAKHRKKMDKREVIKKRESEREIKRHLKM</sequence>
<accession>A0A1G2PKZ2</accession>